<gene>
    <name evidence="1" type="ORF">FRC54_05220</name>
</gene>
<dbReference type="AlphaFoldDB" id="A0A6N7J147"/>
<keyword evidence="2" id="KW-1185">Reference proteome</keyword>
<sequence length="88" mass="9979">MIRADHPARICLTAYSLQGFLPCFNMKYVNAIPLNASLRRSEGMMSFLTGRTWPEAHISLQVLSETVHIDDEEAADEIEAAPLWRHHS</sequence>
<comment type="caution">
    <text evidence="1">The sequence shown here is derived from an EMBL/GenBank/DDBJ whole genome shotgun (WGS) entry which is preliminary data.</text>
</comment>
<name>A0A6N7J147_9FIRM</name>
<reference evidence="1" key="1">
    <citation type="journal article" date="2020" name="Appl. Environ. Microbiol.">
        <title>Medium-Chain Fatty Acid Synthesis by 'Candidatus Weimeria bifida' gen. nov., sp. nov., and 'Candidatus Pseudoramibacter fermentans' sp. nov.</title>
        <authorList>
            <person name="Scarborough M.J."/>
            <person name="Myers K.S."/>
            <person name="Donohue T.J."/>
            <person name="Noguera D.R."/>
        </authorList>
    </citation>
    <scope>NUCLEOTIDE SEQUENCE</scope>
    <source>
        <strain evidence="1">LCO1.1</strain>
    </source>
</reference>
<organism evidence="1 2">
    <name type="scientific">Candidatus Weimeria bifida</name>
    <dbReference type="NCBI Taxonomy" id="2599074"/>
    <lineage>
        <taxon>Bacteria</taxon>
        <taxon>Bacillati</taxon>
        <taxon>Bacillota</taxon>
        <taxon>Clostridia</taxon>
        <taxon>Lachnospirales</taxon>
        <taxon>Lachnospiraceae</taxon>
        <taxon>Candidatus Weimeria</taxon>
    </lineage>
</organism>
<dbReference type="EMBL" id="VOGC01000004">
    <property type="protein sequence ID" value="MQN01327.1"/>
    <property type="molecule type" value="Genomic_DNA"/>
</dbReference>
<evidence type="ECO:0000313" key="1">
    <source>
        <dbReference type="EMBL" id="MQN01327.1"/>
    </source>
</evidence>
<dbReference type="Proteomes" id="UP000460257">
    <property type="component" value="Unassembled WGS sequence"/>
</dbReference>
<accession>A0A6N7J147</accession>
<protein>
    <submittedName>
        <fullName evidence="1">Uncharacterized protein</fullName>
    </submittedName>
</protein>
<evidence type="ECO:0000313" key="2">
    <source>
        <dbReference type="Proteomes" id="UP000460257"/>
    </source>
</evidence>
<proteinExistence type="predicted"/>